<dbReference type="InterPro" id="IPR036388">
    <property type="entry name" value="WH-like_DNA-bd_sf"/>
</dbReference>
<keyword evidence="1" id="KW-0805">Transcription regulation</keyword>
<evidence type="ECO:0000256" key="1">
    <source>
        <dbReference type="ARBA" id="ARBA00023015"/>
    </source>
</evidence>
<dbReference type="InterPro" id="IPR041617">
    <property type="entry name" value="TPR_MalT"/>
</dbReference>
<dbReference type="Proteomes" id="UP001198220">
    <property type="component" value="Unassembled WGS sequence"/>
</dbReference>
<reference evidence="5 6" key="1">
    <citation type="submission" date="2021-10" db="EMBL/GenBank/DDBJ databases">
        <title>Anaerobic single-cell dispensing facilitates the cultivation of human gut bacteria.</title>
        <authorList>
            <person name="Afrizal A."/>
        </authorList>
    </citation>
    <scope>NUCLEOTIDE SEQUENCE [LARGE SCALE GENOMIC DNA]</scope>
    <source>
        <strain evidence="5 6">CLA-AA-H276</strain>
    </source>
</reference>
<dbReference type="Pfam" id="PF17874">
    <property type="entry name" value="TPR_MalT"/>
    <property type="match status" value="1"/>
</dbReference>
<dbReference type="GO" id="GO:0003677">
    <property type="term" value="F:DNA binding"/>
    <property type="evidence" value="ECO:0007669"/>
    <property type="project" value="UniProtKB-KW"/>
</dbReference>
<dbReference type="SUPFAM" id="SSF46894">
    <property type="entry name" value="C-terminal effector domain of the bipartite response regulators"/>
    <property type="match status" value="1"/>
</dbReference>
<dbReference type="EMBL" id="JAJEPS010000004">
    <property type="protein sequence ID" value="MCC2125720.1"/>
    <property type="molecule type" value="Genomic_DNA"/>
</dbReference>
<evidence type="ECO:0000313" key="6">
    <source>
        <dbReference type="Proteomes" id="UP001198220"/>
    </source>
</evidence>
<dbReference type="GO" id="GO:0006355">
    <property type="term" value="P:regulation of DNA-templated transcription"/>
    <property type="evidence" value="ECO:0007669"/>
    <property type="project" value="InterPro"/>
</dbReference>
<evidence type="ECO:0000313" key="5">
    <source>
        <dbReference type="EMBL" id="MCC2125720.1"/>
    </source>
</evidence>
<keyword evidence="3" id="KW-0804">Transcription</keyword>
<dbReference type="Gene3D" id="1.25.40.10">
    <property type="entry name" value="Tetratricopeptide repeat domain"/>
    <property type="match status" value="1"/>
</dbReference>
<dbReference type="PRINTS" id="PR00038">
    <property type="entry name" value="HTHLUXR"/>
</dbReference>
<dbReference type="PROSITE" id="PS50043">
    <property type="entry name" value="HTH_LUXR_2"/>
    <property type="match status" value="1"/>
</dbReference>
<dbReference type="Pfam" id="PF00196">
    <property type="entry name" value="GerE"/>
    <property type="match status" value="1"/>
</dbReference>
<keyword evidence="6" id="KW-1185">Reference proteome</keyword>
<dbReference type="SMART" id="SM00421">
    <property type="entry name" value="HTH_LUXR"/>
    <property type="match status" value="1"/>
</dbReference>
<sequence>MAAGTTYKKEVHIDNRELDERLCNDLMRYDLILLQAPIGWGKHTFLMGFAEHHPEVSIQMLEEGYAAEQLQSLPEEDGQIFIITDLNEILPEESDREHLWKRIGKSSHGEKYVIASSAPIAEELLPFRVAGRLITYGIREMKPNREEVRRYFGKKGIYLSEEDAFRIEKDFRNMPLCLYMLENPLSSSKKGYCRVVKEQCLEDVYSWIDLYFFRTLLVEDQNILVRLSFFEELTEELIWSLADLSVKESKAFIQRLLKKGSILIPTGVGRWEFSILFGKFLKRCVQKYMDQEMLTDLYRRSMEYYEQKNDCFSALRFADLLNDWEHMVVLLGNIFRGKLSCEVFLKLEDACLRIPELYLKSCPELLMARSVQEAIRGNAEESRLYEQQLYRMLEQTSGKEQIRISQALFCLEQVRPGGVTAEKLRQVMSLPGGMEILGRGEYQGNFLPEQISILHGNKDFCRFLEKGGAFSEKDVFPQNMGSVVGPGYYVLERFFRAEVCYEYNRLEEAGNLLSEAFYEARKQQNSRFQKLCSLKMADLMIARNQAQGADAFVLYRLEEEAEEDEFWNTSFDAHRIQYHLLKNNKEQILTWMKNKAPDDSGRFQSPMYYSYLMKTKIYIWQESYMAARLLLRSLLEFAVNYQMYYLEIQVRMLEAIIDYREEQSCWQEKLTEALELGRKTRFIRVFADEGEAVYEPLSALTERRDEWKKDPYIREVMSACRAQMLIYPGYLRQRETMRLDQFTSYEKDVLHLLALGEKNAEIAAQLCVSENTVKYHLKNIYQKLGAKNRSQAVNMIKEYRLL</sequence>
<dbReference type="InterPro" id="IPR016032">
    <property type="entry name" value="Sig_transdc_resp-reg_C-effctor"/>
</dbReference>
<dbReference type="AlphaFoldDB" id="A0AAE3DAY7"/>
<keyword evidence="2" id="KW-0238">DNA-binding</keyword>
<evidence type="ECO:0000259" key="4">
    <source>
        <dbReference type="PROSITE" id="PS50043"/>
    </source>
</evidence>
<feature type="domain" description="HTH luxR-type" evidence="4">
    <location>
        <begin position="735"/>
        <end position="800"/>
    </location>
</feature>
<comment type="caution">
    <text evidence="5">The sequence shown here is derived from an EMBL/GenBank/DDBJ whole genome shotgun (WGS) entry which is preliminary data.</text>
</comment>
<dbReference type="PROSITE" id="PS00622">
    <property type="entry name" value="HTH_LUXR_1"/>
    <property type="match status" value="1"/>
</dbReference>
<evidence type="ECO:0000256" key="2">
    <source>
        <dbReference type="ARBA" id="ARBA00023125"/>
    </source>
</evidence>
<evidence type="ECO:0000256" key="3">
    <source>
        <dbReference type="ARBA" id="ARBA00023163"/>
    </source>
</evidence>
<dbReference type="CDD" id="cd06170">
    <property type="entry name" value="LuxR_C_like"/>
    <property type="match status" value="1"/>
</dbReference>
<dbReference type="InterPro" id="IPR011990">
    <property type="entry name" value="TPR-like_helical_dom_sf"/>
</dbReference>
<dbReference type="Gene3D" id="1.10.10.10">
    <property type="entry name" value="Winged helix-like DNA-binding domain superfamily/Winged helix DNA-binding domain"/>
    <property type="match status" value="1"/>
</dbReference>
<dbReference type="InterPro" id="IPR000792">
    <property type="entry name" value="Tscrpt_reg_LuxR_C"/>
</dbReference>
<dbReference type="SUPFAM" id="SSF48452">
    <property type="entry name" value="TPR-like"/>
    <property type="match status" value="1"/>
</dbReference>
<name>A0AAE3DAY7_9FIRM</name>
<dbReference type="RefSeq" id="WP_308459065.1">
    <property type="nucleotide sequence ID" value="NZ_JAJEPS010000004.1"/>
</dbReference>
<dbReference type="PANTHER" id="PTHR44688">
    <property type="entry name" value="DNA-BINDING TRANSCRIPTIONAL ACTIVATOR DEVR_DOSR"/>
    <property type="match status" value="1"/>
</dbReference>
<organism evidence="5 6">
    <name type="scientific">Hominiventricola filiformis</name>
    <dbReference type="NCBI Taxonomy" id="2885352"/>
    <lineage>
        <taxon>Bacteria</taxon>
        <taxon>Bacillati</taxon>
        <taxon>Bacillota</taxon>
        <taxon>Clostridia</taxon>
        <taxon>Lachnospirales</taxon>
        <taxon>Lachnospiraceae</taxon>
        <taxon>Hominiventricola</taxon>
    </lineage>
</organism>
<proteinExistence type="predicted"/>
<accession>A0AAE3DAY7</accession>
<dbReference type="PANTHER" id="PTHR44688:SF16">
    <property type="entry name" value="DNA-BINDING TRANSCRIPTIONAL ACTIVATOR DEVR_DOSR"/>
    <property type="match status" value="1"/>
</dbReference>
<gene>
    <name evidence="5" type="ORF">LKD36_05940</name>
</gene>
<protein>
    <submittedName>
        <fullName evidence="5">LuxR C-terminal-related transcriptional regulator</fullName>
    </submittedName>
</protein>